<evidence type="ECO:0000313" key="3">
    <source>
        <dbReference type="Proteomes" id="UP000509302"/>
    </source>
</evidence>
<evidence type="ECO:0000256" key="1">
    <source>
        <dbReference type="SAM" id="Phobius"/>
    </source>
</evidence>
<keyword evidence="1" id="KW-0472">Membrane</keyword>
<dbReference type="EMBL" id="CP058595">
    <property type="protein sequence ID" value="QLG46979.1"/>
    <property type="molecule type" value="Genomic_DNA"/>
</dbReference>
<name>A0A7H9AU51_9FLAO</name>
<proteinExistence type="predicted"/>
<keyword evidence="1" id="KW-1133">Transmembrane helix</keyword>
<evidence type="ECO:0000313" key="2">
    <source>
        <dbReference type="EMBL" id="QLG46979.1"/>
    </source>
</evidence>
<feature type="transmembrane region" description="Helical" evidence="1">
    <location>
        <begin position="50"/>
        <end position="69"/>
    </location>
</feature>
<protein>
    <submittedName>
        <fullName evidence="2">DUF4345 domain-containing protein</fullName>
    </submittedName>
</protein>
<feature type="transmembrane region" description="Helical" evidence="1">
    <location>
        <begin position="81"/>
        <end position="99"/>
    </location>
</feature>
<feature type="transmembrane region" description="Helical" evidence="1">
    <location>
        <begin position="105"/>
        <end position="123"/>
    </location>
</feature>
<dbReference type="AlphaFoldDB" id="A0A7H9AU51"/>
<dbReference type="InterPro" id="IPR025597">
    <property type="entry name" value="DUF4345"/>
</dbReference>
<dbReference type="Proteomes" id="UP000509302">
    <property type="component" value="Chromosome"/>
</dbReference>
<accession>A0A7H9AU51</accession>
<dbReference type="RefSeq" id="WP_179243257.1">
    <property type="nucleotide sequence ID" value="NZ_CP058595.1"/>
</dbReference>
<gene>
    <name evidence="2" type="ORF">HYG79_16995</name>
</gene>
<sequence length="135" mass="15257">MNDKINSVLKNLHLLIAIAIVLPTGIIYGSPSILTKQLDIQVNTVDLSNMLKAIMCLYIGISMIWILGIWKREYWKLATQLNILFMLTLATGRALSMVIDGLPTGGYIFGIIAEFVLGIYSIYQLKKYHLKKIER</sequence>
<keyword evidence="1" id="KW-0812">Transmembrane</keyword>
<reference evidence="2 3" key="1">
    <citation type="journal article" date="2006" name="Int. J. Syst. Evol. Microbiol.">
        <title>Costertonia aggregata gen. nov., sp. nov., a mesophilic marine bacterium of the family Flavobacteriaceae, isolated from a mature biofilm.</title>
        <authorList>
            <person name="Kwon K.K."/>
            <person name="Lee Y.K."/>
            <person name="Lee H.K."/>
        </authorList>
    </citation>
    <scope>NUCLEOTIDE SEQUENCE [LARGE SCALE GENOMIC DNA]</scope>
    <source>
        <strain evidence="2 3">KCCM 42265</strain>
    </source>
</reference>
<organism evidence="2 3">
    <name type="scientific">Costertonia aggregata</name>
    <dbReference type="NCBI Taxonomy" id="343403"/>
    <lineage>
        <taxon>Bacteria</taxon>
        <taxon>Pseudomonadati</taxon>
        <taxon>Bacteroidota</taxon>
        <taxon>Flavobacteriia</taxon>
        <taxon>Flavobacteriales</taxon>
        <taxon>Flavobacteriaceae</taxon>
        <taxon>Costertonia</taxon>
    </lineage>
</organism>
<dbReference type="Pfam" id="PF14248">
    <property type="entry name" value="DUF4345"/>
    <property type="match status" value="1"/>
</dbReference>
<keyword evidence="3" id="KW-1185">Reference proteome</keyword>
<feature type="transmembrane region" description="Helical" evidence="1">
    <location>
        <begin position="12"/>
        <end position="30"/>
    </location>
</feature>
<dbReference type="KEGG" id="cagg:HYG79_16995"/>